<proteinExistence type="predicted"/>
<dbReference type="STRING" id="7395.A0A1A9VSZ8"/>
<keyword evidence="4 5" id="KW-0472">Membrane</keyword>
<evidence type="ECO:0000313" key="7">
    <source>
        <dbReference type="EnsemblMetazoa" id="GAUT046486-PA"/>
    </source>
</evidence>
<dbReference type="Gene3D" id="1.20.120.350">
    <property type="entry name" value="Voltage-gated potassium channels. Chain C"/>
    <property type="match status" value="1"/>
</dbReference>
<evidence type="ECO:0000256" key="4">
    <source>
        <dbReference type="ARBA" id="ARBA00023136"/>
    </source>
</evidence>
<dbReference type="Proteomes" id="UP000078200">
    <property type="component" value="Unassembled WGS sequence"/>
</dbReference>
<name>A0A1A9VSZ8_GLOAU</name>
<keyword evidence="3 5" id="KW-1133">Transmembrane helix</keyword>
<evidence type="ECO:0000313" key="8">
    <source>
        <dbReference type="Proteomes" id="UP000078200"/>
    </source>
</evidence>
<dbReference type="EnsemblMetazoa" id="GAUT046486-RA">
    <property type="protein sequence ID" value="GAUT046486-PA"/>
    <property type="gene ID" value="GAUT046486"/>
</dbReference>
<dbReference type="GO" id="GO:0043005">
    <property type="term" value="C:neuron projection"/>
    <property type="evidence" value="ECO:0007669"/>
    <property type="project" value="TreeGrafter"/>
</dbReference>
<dbReference type="Pfam" id="PF00520">
    <property type="entry name" value="Ion_trans"/>
    <property type="match status" value="1"/>
</dbReference>
<dbReference type="GO" id="GO:0070509">
    <property type="term" value="P:calcium ion import"/>
    <property type="evidence" value="ECO:0007669"/>
    <property type="project" value="TreeGrafter"/>
</dbReference>
<dbReference type="PANTHER" id="PTHR10037">
    <property type="entry name" value="VOLTAGE-GATED CATION CHANNEL CALCIUM AND SODIUM"/>
    <property type="match status" value="1"/>
</dbReference>
<dbReference type="GO" id="GO:0005248">
    <property type="term" value="F:voltage-gated sodium channel activity"/>
    <property type="evidence" value="ECO:0007669"/>
    <property type="project" value="TreeGrafter"/>
</dbReference>
<dbReference type="AlphaFoldDB" id="A0A1A9VSZ8"/>
<dbReference type="GO" id="GO:0086010">
    <property type="term" value="P:membrane depolarization during action potential"/>
    <property type="evidence" value="ECO:0007669"/>
    <property type="project" value="TreeGrafter"/>
</dbReference>
<dbReference type="PANTHER" id="PTHR10037:SF230">
    <property type="entry name" value="CA[2+]-CHANNEL PROTEIN ALPHA[[1]] SUBUNIT T, ISOFORM F"/>
    <property type="match status" value="1"/>
</dbReference>
<dbReference type="FunFam" id="1.20.120.350:FF:000007">
    <property type="entry name" value="Voltage-dependent T-type calcium channel subunit alpha"/>
    <property type="match status" value="1"/>
</dbReference>
<evidence type="ECO:0000259" key="6">
    <source>
        <dbReference type="Pfam" id="PF00520"/>
    </source>
</evidence>
<protein>
    <recommendedName>
        <fullName evidence="6">Ion transport domain-containing protein</fullName>
    </recommendedName>
</protein>
<feature type="domain" description="Ion transport" evidence="6">
    <location>
        <begin position="190"/>
        <end position="335"/>
    </location>
</feature>
<evidence type="ECO:0000256" key="5">
    <source>
        <dbReference type="SAM" id="Phobius"/>
    </source>
</evidence>
<dbReference type="VEuPathDB" id="VectorBase:GAUT046486"/>
<sequence length="361" mass="40672">MNSPDYWYRSEKHLANHPNNKEEVLKENTHPCTSGFLSPPSATSRRPSVMFNEYVLLHTPPALKEAATATEKTVSSSEKMTQAGDGSIWQVNLPQTLGTITNPYADCSDLGIHDAMTCQELLAFSVAFSAALPTGQNYSCCYDLYQNALSPLEDRTKKRSRCMRATLMIYRCVMHVCGLCRRYIRRLVEHKYFQQGILLAILINTLSMGIEYHNQPEELTAIVETSNIVFSAIFAVEMLLKVVAEGPFRYIANGFNVFDGVIVILSVIEICQQFLGNGTGGGGSGLSVLRTFRLLRILKLVRFMPNLRRQLFVMLRTMDNVAVFFSLLVLFIFIFRENPESRSSLFFPTPYVGTSTIKKEI</sequence>
<dbReference type="GO" id="GO:0008332">
    <property type="term" value="F:low voltage-gated calcium channel activity"/>
    <property type="evidence" value="ECO:0007669"/>
    <property type="project" value="TreeGrafter"/>
</dbReference>
<organism evidence="7 8">
    <name type="scientific">Glossina austeni</name>
    <name type="common">Savannah tsetse fly</name>
    <dbReference type="NCBI Taxonomy" id="7395"/>
    <lineage>
        <taxon>Eukaryota</taxon>
        <taxon>Metazoa</taxon>
        <taxon>Ecdysozoa</taxon>
        <taxon>Arthropoda</taxon>
        <taxon>Hexapoda</taxon>
        <taxon>Insecta</taxon>
        <taxon>Pterygota</taxon>
        <taxon>Neoptera</taxon>
        <taxon>Endopterygota</taxon>
        <taxon>Diptera</taxon>
        <taxon>Brachycera</taxon>
        <taxon>Muscomorpha</taxon>
        <taxon>Hippoboscoidea</taxon>
        <taxon>Glossinidae</taxon>
        <taxon>Glossina</taxon>
    </lineage>
</organism>
<dbReference type="InterPro" id="IPR043203">
    <property type="entry name" value="VGCC_Ca_Na"/>
</dbReference>
<dbReference type="InterPro" id="IPR005821">
    <property type="entry name" value="Ion_trans_dom"/>
</dbReference>
<keyword evidence="8" id="KW-1185">Reference proteome</keyword>
<evidence type="ECO:0000256" key="1">
    <source>
        <dbReference type="ARBA" id="ARBA00004141"/>
    </source>
</evidence>
<dbReference type="SUPFAM" id="SSF81324">
    <property type="entry name" value="Voltage-gated potassium channels"/>
    <property type="match status" value="1"/>
</dbReference>
<dbReference type="GO" id="GO:0001518">
    <property type="term" value="C:voltage-gated sodium channel complex"/>
    <property type="evidence" value="ECO:0007669"/>
    <property type="project" value="TreeGrafter"/>
</dbReference>
<comment type="subcellular location">
    <subcellularLocation>
        <location evidence="1">Membrane</location>
        <topology evidence="1">Multi-pass membrane protein</topology>
    </subcellularLocation>
</comment>
<evidence type="ECO:0000256" key="2">
    <source>
        <dbReference type="ARBA" id="ARBA00022692"/>
    </source>
</evidence>
<dbReference type="InterPro" id="IPR027359">
    <property type="entry name" value="Volt_channel_dom_sf"/>
</dbReference>
<reference evidence="7" key="1">
    <citation type="submission" date="2020-05" db="UniProtKB">
        <authorList>
            <consortium name="EnsemblMetazoa"/>
        </authorList>
    </citation>
    <scope>IDENTIFICATION</scope>
    <source>
        <strain evidence="7">TTRI</strain>
    </source>
</reference>
<accession>A0A1A9VSZ8</accession>
<keyword evidence="2 5" id="KW-0812">Transmembrane</keyword>
<evidence type="ECO:0000256" key="3">
    <source>
        <dbReference type="ARBA" id="ARBA00022989"/>
    </source>
</evidence>
<feature type="transmembrane region" description="Helical" evidence="5">
    <location>
        <begin position="313"/>
        <end position="335"/>
    </location>
</feature>